<evidence type="ECO:0000313" key="1">
    <source>
        <dbReference type="EMBL" id="CAK7922918.1"/>
    </source>
</evidence>
<dbReference type="AlphaFoldDB" id="A0AAV1TKG7"/>
<dbReference type="EMBL" id="CAKLBY020000066">
    <property type="protein sequence ID" value="CAK7922918.1"/>
    <property type="molecule type" value="Genomic_DNA"/>
</dbReference>
<organism evidence="1 2">
    <name type="scientific">Peronospora matthiolae</name>
    <dbReference type="NCBI Taxonomy" id="2874970"/>
    <lineage>
        <taxon>Eukaryota</taxon>
        <taxon>Sar</taxon>
        <taxon>Stramenopiles</taxon>
        <taxon>Oomycota</taxon>
        <taxon>Peronosporomycetes</taxon>
        <taxon>Peronosporales</taxon>
        <taxon>Peronosporaceae</taxon>
        <taxon>Peronospora</taxon>
    </lineage>
</organism>
<protein>
    <submittedName>
        <fullName evidence="1">Uncharacterized protein</fullName>
    </submittedName>
</protein>
<gene>
    <name evidence="1" type="ORF">PM001_LOCUS8089</name>
</gene>
<sequence>MATVEICTADLINWTSDRLSRETCVRASASAVFDSVQSVRDVCHERGRSQSSRPKQ</sequence>
<name>A0AAV1TKG7_9STRA</name>
<comment type="caution">
    <text evidence="1">The sequence shown here is derived from an EMBL/GenBank/DDBJ whole genome shotgun (WGS) entry which is preliminary data.</text>
</comment>
<dbReference type="Proteomes" id="UP001162060">
    <property type="component" value="Unassembled WGS sequence"/>
</dbReference>
<proteinExistence type="predicted"/>
<accession>A0AAV1TKG7</accession>
<reference evidence="1" key="1">
    <citation type="submission" date="2024-01" db="EMBL/GenBank/DDBJ databases">
        <authorList>
            <person name="Webb A."/>
        </authorList>
    </citation>
    <scope>NUCLEOTIDE SEQUENCE</scope>
    <source>
        <strain evidence="1">Pm1</strain>
    </source>
</reference>
<evidence type="ECO:0000313" key="2">
    <source>
        <dbReference type="Proteomes" id="UP001162060"/>
    </source>
</evidence>